<name>A0A4P2VP51_FLUSA</name>
<keyword evidence="3" id="KW-1185">Reference proteome</keyword>
<evidence type="ECO:0000259" key="1">
    <source>
        <dbReference type="Pfam" id="PF02543"/>
    </source>
</evidence>
<evidence type="ECO:0000313" key="2">
    <source>
        <dbReference type="EMBL" id="BBH53994.1"/>
    </source>
</evidence>
<dbReference type="GO" id="GO:0003824">
    <property type="term" value="F:catalytic activity"/>
    <property type="evidence" value="ECO:0007669"/>
    <property type="project" value="InterPro"/>
</dbReference>
<dbReference type="AlphaFoldDB" id="A0A4P2VP51"/>
<feature type="domain" description="Carbamoyltransferase" evidence="1">
    <location>
        <begin position="2"/>
        <end position="62"/>
    </location>
</feature>
<proteinExistence type="predicted"/>
<dbReference type="Gene3D" id="3.30.420.40">
    <property type="match status" value="1"/>
</dbReference>
<protein>
    <recommendedName>
        <fullName evidence="1">Carbamoyltransferase domain-containing protein</fullName>
    </recommendedName>
</protein>
<accession>A0A4P2VP51</accession>
<dbReference type="InterPro" id="IPR003696">
    <property type="entry name" value="Carbtransf_dom"/>
</dbReference>
<dbReference type="Proteomes" id="UP000291236">
    <property type="component" value="Chromosome"/>
</dbReference>
<dbReference type="KEGG" id="sbf:JCM31447_24480"/>
<organism evidence="2 3">
    <name type="scientific">Fluviispira sanaruensis</name>
    <dbReference type="NCBI Taxonomy" id="2493639"/>
    <lineage>
        <taxon>Bacteria</taxon>
        <taxon>Pseudomonadati</taxon>
        <taxon>Bdellovibrionota</taxon>
        <taxon>Oligoflexia</taxon>
        <taxon>Silvanigrellales</taxon>
        <taxon>Silvanigrellaceae</taxon>
        <taxon>Fluviispira</taxon>
    </lineage>
</organism>
<dbReference type="Pfam" id="PF02543">
    <property type="entry name" value="Carbam_trans_N"/>
    <property type="match status" value="1"/>
</dbReference>
<reference evidence="2 3" key="1">
    <citation type="submission" date="2018-12" db="EMBL/GenBank/DDBJ databases">
        <title>Rubrispira sanarue gen. nov., sp., nov., a member of the order Silvanigrellales, isolated from a brackish lake in Hamamatsu Japan.</title>
        <authorList>
            <person name="Maejima Y."/>
            <person name="Iino T."/>
            <person name="Muraguchi Y."/>
            <person name="Fukuda K."/>
            <person name="Nojiri H."/>
            <person name="Ohkuma M."/>
            <person name="Moriuchi R."/>
            <person name="Dohra H."/>
            <person name="Kimbara K."/>
            <person name="Shintani M."/>
        </authorList>
    </citation>
    <scope>NUCLEOTIDE SEQUENCE [LARGE SCALE GENOMIC DNA]</scope>
    <source>
        <strain evidence="2 3">RF1110005</strain>
    </source>
</reference>
<dbReference type="EMBL" id="AP019368">
    <property type="protein sequence ID" value="BBH53994.1"/>
    <property type="molecule type" value="Genomic_DNA"/>
</dbReference>
<evidence type="ECO:0000313" key="3">
    <source>
        <dbReference type="Proteomes" id="UP000291236"/>
    </source>
</evidence>
<dbReference type="PANTHER" id="PTHR34847">
    <property type="entry name" value="NODULATION PROTEIN U"/>
    <property type="match status" value="1"/>
</dbReference>
<dbReference type="InterPro" id="IPR051338">
    <property type="entry name" value="NodU/CmcH_Carbamoyltrnsfr"/>
</dbReference>
<dbReference type="PANTHER" id="PTHR34847:SF1">
    <property type="entry name" value="NODULATION PROTEIN U"/>
    <property type="match status" value="1"/>
</dbReference>
<sequence length="65" mass="7340">MKILGVTNNDQAGACIVANNSVLCTVSEERFTRIKDHKIWPEKSINYVLNELNITLPEIDYIAYG</sequence>
<gene>
    <name evidence="2" type="ORF">JCM31447_24480</name>
</gene>